<protein>
    <submittedName>
        <fullName evidence="1">Uncharacterized protein</fullName>
    </submittedName>
</protein>
<proteinExistence type="predicted"/>
<dbReference type="Proteomes" id="UP001239111">
    <property type="component" value="Chromosome 4"/>
</dbReference>
<name>A0ACC2MZW1_9HYME</name>
<gene>
    <name evidence="1" type="ORF">QAD02_006017</name>
</gene>
<evidence type="ECO:0000313" key="2">
    <source>
        <dbReference type="Proteomes" id="UP001239111"/>
    </source>
</evidence>
<reference evidence="1" key="1">
    <citation type="submission" date="2023-04" db="EMBL/GenBank/DDBJ databases">
        <title>A chromosome-level genome assembly of the parasitoid wasp Eretmocerus hayati.</title>
        <authorList>
            <person name="Zhong Y."/>
            <person name="Liu S."/>
            <person name="Liu Y."/>
        </authorList>
    </citation>
    <scope>NUCLEOTIDE SEQUENCE</scope>
    <source>
        <strain evidence="1">ZJU_SS_LIU_2023</strain>
    </source>
</reference>
<sequence length="231" mass="25749">MTAQSGDSKSKPFDMAYHGHITPLKALLKQDEKLKTRTDENGRMLLHWACLGGHDELVTHLLALDVPVDPRDDMDMTPLILAASAGREKVVDLLLKDGADFNAKTTEGHSALQYAASKNWKSICAKLLEKEADVNITDKRGATPLHRAASKGNIEIVRLLLEKAENLNIDQKDMYGNTALHLACEEDRQDEAKMLVSYGANLHTQNKEEKTPLDYCNRAFAKQLLELEESQ</sequence>
<accession>A0ACC2MZW1</accession>
<organism evidence="1 2">
    <name type="scientific">Eretmocerus hayati</name>
    <dbReference type="NCBI Taxonomy" id="131215"/>
    <lineage>
        <taxon>Eukaryota</taxon>
        <taxon>Metazoa</taxon>
        <taxon>Ecdysozoa</taxon>
        <taxon>Arthropoda</taxon>
        <taxon>Hexapoda</taxon>
        <taxon>Insecta</taxon>
        <taxon>Pterygota</taxon>
        <taxon>Neoptera</taxon>
        <taxon>Endopterygota</taxon>
        <taxon>Hymenoptera</taxon>
        <taxon>Apocrita</taxon>
        <taxon>Proctotrupomorpha</taxon>
        <taxon>Chalcidoidea</taxon>
        <taxon>Aphelinidae</taxon>
        <taxon>Aphelininae</taxon>
        <taxon>Eretmocerus</taxon>
    </lineage>
</organism>
<dbReference type="EMBL" id="CM056744">
    <property type="protein sequence ID" value="KAJ8664355.1"/>
    <property type="molecule type" value="Genomic_DNA"/>
</dbReference>
<keyword evidence="2" id="KW-1185">Reference proteome</keyword>
<evidence type="ECO:0000313" key="1">
    <source>
        <dbReference type="EMBL" id="KAJ8664355.1"/>
    </source>
</evidence>
<comment type="caution">
    <text evidence="1">The sequence shown here is derived from an EMBL/GenBank/DDBJ whole genome shotgun (WGS) entry which is preliminary data.</text>
</comment>